<evidence type="ECO:0000313" key="2">
    <source>
        <dbReference type="Proteomes" id="UP000297229"/>
    </source>
</evidence>
<dbReference type="Proteomes" id="UP000297229">
    <property type="component" value="Unassembled WGS sequence"/>
</dbReference>
<evidence type="ECO:0000313" key="1">
    <source>
        <dbReference type="EMBL" id="TGO71171.1"/>
    </source>
</evidence>
<dbReference type="AlphaFoldDB" id="A0A4Z1JBR9"/>
<keyword evidence="2" id="KW-1185">Reference proteome</keyword>
<reference evidence="1 2" key="1">
    <citation type="submission" date="2017-12" db="EMBL/GenBank/DDBJ databases">
        <title>Comparative genomics of Botrytis spp.</title>
        <authorList>
            <person name="Valero-Jimenez C.A."/>
            <person name="Tapia P."/>
            <person name="Veloso J."/>
            <person name="Silva-Moreno E."/>
            <person name="Staats M."/>
            <person name="Valdes J.H."/>
            <person name="Van Kan J.A.L."/>
        </authorList>
    </citation>
    <scope>NUCLEOTIDE SEQUENCE [LARGE SCALE GENOMIC DNA]</scope>
    <source>
        <strain evidence="1 2">Be9601</strain>
    </source>
</reference>
<comment type="caution">
    <text evidence="1">The sequence shown here is derived from an EMBL/GenBank/DDBJ whole genome shotgun (WGS) entry which is preliminary data.</text>
</comment>
<organism evidence="1 2">
    <name type="scientific">Botrytis elliptica</name>
    <dbReference type="NCBI Taxonomy" id="278938"/>
    <lineage>
        <taxon>Eukaryota</taxon>
        <taxon>Fungi</taxon>
        <taxon>Dikarya</taxon>
        <taxon>Ascomycota</taxon>
        <taxon>Pezizomycotina</taxon>
        <taxon>Leotiomycetes</taxon>
        <taxon>Helotiales</taxon>
        <taxon>Sclerotiniaceae</taxon>
        <taxon>Botrytis</taxon>
    </lineage>
</organism>
<sequence>MAKSQDLQSQGPFPTNVMGRQFDFRPQLGLVDCQTSLSTADNPLKYARTMAGYRRHPTSCTAVLPTANW</sequence>
<dbReference type="EMBL" id="PQXM01000608">
    <property type="protein sequence ID" value="TGO71171.1"/>
    <property type="molecule type" value="Genomic_DNA"/>
</dbReference>
<protein>
    <submittedName>
        <fullName evidence="1">Uncharacterized protein</fullName>
    </submittedName>
</protein>
<name>A0A4Z1JBR9_9HELO</name>
<proteinExistence type="predicted"/>
<gene>
    <name evidence="1" type="ORF">BELL_0610g00010</name>
</gene>
<accession>A0A4Z1JBR9</accession>